<dbReference type="PANTHER" id="PTHR23530:SF1">
    <property type="entry name" value="PERMEASE, MAJOR FACILITATOR SUPERFAMILY-RELATED"/>
    <property type="match status" value="1"/>
</dbReference>
<feature type="transmembrane region" description="Helical" evidence="5">
    <location>
        <begin position="84"/>
        <end position="107"/>
    </location>
</feature>
<sequence length="387" mass="44356">MFWMQALQNISASNLIITLFYLHRGLSLAQVFYLSIIWSITNLVFEVPSSYLADYWGRKKTLILGIVLGGFGDLLLIFSHSFALFAIAMFFISLCFAMFSGTDEALVYDTAKELGSEEKTLGHLGRYFSARTFLKIGMPLLAAFLAKDLFDWQFVSLILVDLTAGILSLLFAWFLVEPKHYFKVEEHEGHILKDAVKLIKTDTVLVKALLTRTVFFIAMFILWRFHLPYLLSIGITILPIGIMWSTVHLVNFLINVFIIKKIAHKKVMSRINNINFIVVLVILLEVVFIYFGFNKWCILLGLGLVFFFESSRWPLYSQLYNERSYSFNRATTLSLANFLKSVLDIPVLFVGSILVGVSPFYPFVFSFILVLMFYVGARFSKNDIRTV</sequence>
<evidence type="ECO:0000313" key="7">
    <source>
        <dbReference type="EMBL" id="KKQ27983.1"/>
    </source>
</evidence>
<dbReference type="InterPro" id="IPR005829">
    <property type="entry name" value="Sugar_transporter_CS"/>
</dbReference>
<dbReference type="GO" id="GO:0022857">
    <property type="term" value="F:transmembrane transporter activity"/>
    <property type="evidence" value="ECO:0007669"/>
    <property type="project" value="InterPro"/>
</dbReference>
<keyword evidence="2 5" id="KW-0812">Transmembrane</keyword>
<evidence type="ECO:0000259" key="6">
    <source>
        <dbReference type="PROSITE" id="PS50850"/>
    </source>
</evidence>
<feature type="transmembrane region" description="Helical" evidence="5">
    <location>
        <begin position="204"/>
        <end position="223"/>
    </location>
</feature>
<reference evidence="7 8" key="1">
    <citation type="journal article" date="2015" name="Nature">
        <title>rRNA introns, odd ribosomes, and small enigmatic genomes across a large radiation of phyla.</title>
        <authorList>
            <person name="Brown C.T."/>
            <person name="Hug L.A."/>
            <person name="Thomas B.C."/>
            <person name="Sharon I."/>
            <person name="Castelle C.J."/>
            <person name="Singh A."/>
            <person name="Wilkins M.J."/>
            <person name="Williams K.H."/>
            <person name="Banfield J.F."/>
        </authorList>
    </citation>
    <scope>NUCLEOTIDE SEQUENCE [LARGE SCALE GENOMIC DNA]</scope>
</reference>
<evidence type="ECO:0000256" key="4">
    <source>
        <dbReference type="ARBA" id="ARBA00023136"/>
    </source>
</evidence>
<accession>A0A0G0GA37</accession>
<name>A0A0G0GA37_9BACT</name>
<dbReference type="Proteomes" id="UP000034849">
    <property type="component" value="Unassembled WGS sequence"/>
</dbReference>
<dbReference type="EMBL" id="LBSX01000003">
    <property type="protein sequence ID" value="KKQ27983.1"/>
    <property type="molecule type" value="Genomic_DNA"/>
</dbReference>
<feature type="transmembrane region" description="Helical" evidence="5">
    <location>
        <begin position="152"/>
        <end position="176"/>
    </location>
</feature>
<dbReference type="InterPro" id="IPR011701">
    <property type="entry name" value="MFS"/>
</dbReference>
<proteinExistence type="predicted"/>
<dbReference type="PANTHER" id="PTHR23530">
    <property type="entry name" value="TRANSPORT PROTEIN-RELATED"/>
    <property type="match status" value="1"/>
</dbReference>
<dbReference type="GO" id="GO:0016020">
    <property type="term" value="C:membrane"/>
    <property type="evidence" value="ECO:0007669"/>
    <property type="project" value="UniProtKB-SubCell"/>
</dbReference>
<dbReference type="InterPro" id="IPR020846">
    <property type="entry name" value="MFS_dom"/>
</dbReference>
<feature type="transmembrane region" description="Helical" evidence="5">
    <location>
        <begin position="20"/>
        <end position="40"/>
    </location>
</feature>
<evidence type="ECO:0000256" key="5">
    <source>
        <dbReference type="SAM" id="Phobius"/>
    </source>
</evidence>
<organism evidence="7 8">
    <name type="scientific">Candidatus Magasanikbacteria bacterium GW2011_GWC2_37_14</name>
    <dbReference type="NCBI Taxonomy" id="1619046"/>
    <lineage>
        <taxon>Bacteria</taxon>
        <taxon>Candidatus Magasanikiibacteriota</taxon>
    </lineage>
</organism>
<feature type="transmembrane region" description="Helical" evidence="5">
    <location>
        <begin position="360"/>
        <end position="377"/>
    </location>
</feature>
<feature type="transmembrane region" description="Helical" evidence="5">
    <location>
        <begin position="61"/>
        <end position="78"/>
    </location>
</feature>
<dbReference type="CDD" id="cd06174">
    <property type="entry name" value="MFS"/>
    <property type="match status" value="1"/>
</dbReference>
<dbReference type="SUPFAM" id="SSF103473">
    <property type="entry name" value="MFS general substrate transporter"/>
    <property type="match status" value="1"/>
</dbReference>
<dbReference type="Gene3D" id="1.20.1250.20">
    <property type="entry name" value="MFS general substrate transporter like domains"/>
    <property type="match status" value="1"/>
</dbReference>
<gene>
    <name evidence="7" type="ORF">US42_C0003G0040</name>
</gene>
<evidence type="ECO:0000256" key="2">
    <source>
        <dbReference type="ARBA" id="ARBA00022692"/>
    </source>
</evidence>
<dbReference type="InterPro" id="IPR036259">
    <property type="entry name" value="MFS_trans_sf"/>
</dbReference>
<keyword evidence="3 5" id="KW-1133">Transmembrane helix</keyword>
<protein>
    <submittedName>
        <fullName evidence="7">Major facilitator superfamily</fullName>
    </submittedName>
</protein>
<dbReference type="Pfam" id="PF07690">
    <property type="entry name" value="MFS_1"/>
    <property type="match status" value="1"/>
</dbReference>
<dbReference type="InterPro" id="IPR053160">
    <property type="entry name" value="MFS_DHA3_Transporter"/>
</dbReference>
<evidence type="ECO:0000313" key="8">
    <source>
        <dbReference type="Proteomes" id="UP000034849"/>
    </source>
</evidence>
<dbReference type="AlphaFoldDB" id="A0A0G0GA37"/>
<feature type="domain" description="Major facilitator superfamily (MFS) profile" evidence="6">
    <location>
        <begin position="1"/>
        <end position="385"/>
    </location>
</feature>
<keyword evidence="4 5" id="KW-0472">Membrane</keyword>
<evidence type="ECO:0000256" key="3">
    <source>
        <dbReference type="ARBA" id="ARBA00022989"/>
    </source>
</evidence>
<dbReference type="PROSITE" id="PS00216">
    <property type="entry name" value="SUGAR_TRANSPORT_1"/>
    <property type="match status" value="1"/>
</dbReference>
<comment type="caution">
    <text evidence="7">The sequence shown here is derived from an EMBL/GenBank/DDBJ whole genome shotgun (WGS) entry which is preliminary data.</text>
</comment>
<feature type="transmembrane region" description="Helical" evidence="5">
    <location>
        <begin position="274"/>
        <end position="292"/>
    </location>
</feature>
<comment type="subcellular location">
    <subcellularLocation>
        <location evidence="1">Membrane</location>
        <topology evidence="1">Multi-pass membrane protein</topology>
    </subcellularLocation>
</comment>
<dbReference type="PROSITE" id="PS50850">
    <property type="entry name" value="MFS"/>
    <property type="match status" value="1"/>
</dbReference>
<feature type="transmembrane region" description="Helical" evidence="5">
    <location>
        <begin position="229"/>
        <end position="254"/>
    </location>
</feature>
<dbReference type="STRING" id="1619046.US42_C0003G0040"/>
<evidence type="ECO:0000256" key="1">
    <source>
        <dbReference type="ARBA" id="ARBA00004141"/>
    </source>
</evidence>